<dbReference type="GO" id="GO:0016998">
    <property type="term" value="P:cell wall macromolecule catabolic process"/>
    <property type="evidence" value="ECO:0007669"/>
    <property type="project" value="InterPro"/>
</dbReference>
<dbReference type="CDD" id="cd06416">
    <property type="entry name" value="GH25_Lys1-like"/>
    <property type="match status" value="1"/>
</dbReference>
<dbReference type="PROSITE" id="PS51904">
    <property type="entry name" value="GLYCOSYL_HYDROL_F25_2"/>
    <property type="match status" value="1"/>
</dbReference>
<dbReference type="InterPro" id="IPR051595">
    <property type="entry name" value="GH25_Enzymes"/>
</dbReference>
<keyword evidence="2 3" id="KW-0732">Signal</keyword>
<reference evidence="5" key="1">
    <citation type="submission" date="2022-11" db="UniProtKB">
        <authorList>
            <consortium name="WormBaseParasite"/>
        </authorList>
    </citation>
    <scope>IDENTIFICATION</scope>
</reference>
<dbReference type="GO" id="GO:0003796">
    <property type="term" value="F:lysozyme activity"/>
    <property type="evidence" value="ECO:0007669"/>
    <property type="project" value="InterPro"/>
</dbReference>
<protein>
    <submittedName>
        <fullName evidence="5">Lysozyme</fullName>
    </submittedName>
</protein>
<evidence type="ECO:0000256" key="3">
    <source>
        <dbReference type="SAM" id="SignalP"/>
    </source>
</evidence>
<evidence type="ECO:0000256" key="1">
    <source>
        <dbReference type="ARBA" id="ARBA00010646"/>
    </source>
</evidence>
<dbReference type="GO" id="GO:0045087">
    <property type="term" value="P:innate immune response"/>
    <property type="evidence" value="ECO:0007669"/>
    <property type="project" value="TreeGrafter"/>
</dbReference>
<keyword evidence="4" id="KW-1185">Reference proteome</keyword>
<dbReference type="SUPFAM" id="SSF51445">
    <property type="entry name" value="(Trans)glycosidases"/>
    <property type="match status" value="1"/>
</dbReference>
<dbReference type="GO" id="GO:0007165">
    <property type="term" value="P:signal transduction"/>
    <property type="evidence" value="ECO:0007669"/>
    <property type="project" value="TreeGrafter"/>
</dbReference>
<dbReference type="InterPro" id="IPR017853">
    <property type="entry name" value="GH"/>
</dbReference>
<dbReference type="PANTHER" id="PTHR23208:SF36">
    <property type="entry name" value="LYSOZYME-RELATED"/>
    <property type="match status" value="1"/>
</dbReference>
<evidence type="ECO:0000256" key="2">
    <source>
        <dbReference type="ARBA" id="ARBA00022729"/>
    </source>
</evidence>
<dbReference type="AlphaFoldDB" id="A0A914WP51"/>
<dbReference type="GO" id="GO:0009253">
    <property type="term" value="P:peptidoglycan catabolic process"/>
    <property type="evidence" value="ECO:0007669"/>
    <property type="project" value="InterPro"/>
</dbReference>
<feature type="chain" id="PRO_5037938714" evidence="3">
    <location>
        <begin position="18"/>
        <end position="215"/>
    </location>
</feature>
<dbReference type="Proteomes" id="UP000887566">
    <property type="component" value="Unplaced"/>
</dbReference>
<accession>A0A914WP51</accession>
<name>A0A914WP51_9BILA</name>
<evidence type="ECO:0000313" key="5">
    <source>
        <dbReference type="WBParaSite" id="PSAMB.scaffold489size49556.g6319.t2"/>
    </source>
</evidence>
<comment type="similarity">
    <text evidence="1">Belongs to the glycosyl hydrolase 25 family.</text>
</comment>
<dbReference type="PANTHER" id="PTHR23208">
    <property type="entry name" value="LYSOZYME PROTEIN"/>
    <property type="match status" value="1"/>
</dbReference>
<dbReference type="WBParaSite" id="PSAMB.scaffold489size49556.g6319.t2">
    <property type="protein sequence ID" value="PSAMB.scaffold489size49556.g6319.t2"/>
    <property type="gene ID" value="PSAMB.scaffold489size49556.g6319"/>
</dbReference>
<organism evidence="4 5">
    <name type="scientific">Plectus sambesii</name>
    <dbReference type="NCBI Taxonomy" id="2011161"/>
    <lineage>
        <taxon>Eukaryota</taxon>
        <taxon>Metazoa</taxon>
        <taxon>Ecdysozoa</taxon>
        <taxon>Nematoda</taxon>
        <taxon>Chromadorea</taxon>
        <taxon>Plectida</taxon>
        <taxon>Plectina</taxon>
        <taxon>Plectoidea</taxon>
        <taxon>Plectidae</taxon>
        <taxon>Plectus</taxon>
    </lineage>
</organism>
<proteinExistence type="inferred from homology"/>
<dbReference type="Gene3D" id="3.20.20.80">
    <property type="entry name" value="Glycosidases"/>
    <property type="match status" value="1"/>
</dbReference>
<dbReference type="InterPro" id="IPR002053">
    <property type="entry name" value="Glyco_hydro_25"/>
</dbReference>
<sequence length="215" mass="23859">MRLSWFSLLILAHAANAYIGLDGIQTMSVNAFHCLASQGYSFYVTRVYSETGHVDLNGVNNVKAGRAAGWRDVDGYIYPSRRAGSPSATQQMKDTIDTLNSQGAVIGMIWLDIERDPEWSSDLGVNQQVIRDLVKQAEAMGKKVGIYTNNNNWAAIVGINWSEFSSLPLWWANYNGQQNYDGFVPFGGWTRPAIHQYKGTTSGPCGVSMDLNYYP</sequence>
<feature type="signal peptide" evidence="3">
    <location>
        <begin position="1"/>
        <end position="17"/>
    </location>
</feature>
<evidence type="ECO:0000313" key="4">
    <source>
        <dbReference type="Proteomes" id="UP000887566"/>
    </source>
</evidence>